<accession>A0A918CPU9</accession>
<sequence>MASSSPASPSAFTARTSFGPAVAARLLLDASWTGQEDVPVVGPDDLTPEGMAAVLSEVLDRPVRAEFVTGAEHKARMIRSGASEAWAQSMADMADAQNGQGFYGAAQPTTPDLAPTGFRQWCEEVFKPAALPH</sequence>
<dbReference type="PANTHER" id="PTHR43162:SF1">
    <property type="entry name" value="PRESTALK A DIFFERENTIATION PROTEIN A"/>
    <property type="match status" value="1"/>
</dbReference>
<gene>
    <name evidence="1" type="ORF">GCM10010251_58240</name>
</gene>
<dbReference type="InterPro" id="IPR036291">
    <property type="entry name" value="NAD(P)-bd_dom_sf"/>
</dbReference>
<comment type="caution">
    <text evidence="1">The sequence shown here is derived from an EMBL/GenBank/DDBJ whole genome shotgun (WGS) entry which is preliminary data.</text>
</comment>
<dbReference type="AlphaFoldDB" id="A0A918CPU9"/>
<evidence type="ECO:0000313" key="2">
    <source>
        <dbReference type="Proteomes" id="UP000658320"/>
    </source>
</evidence>
<dbReference type="InterPro" id="IPR051604">
    <property type="entry name" value="Ergot_Alk_Oxidoreductase"/>
</dbReference>
<protein>
    <recommendedName>
        <fullName evidence="3">NmrA-like domain-containing protein</fullName>
    </recommendedName>
</protein>
<evidence type="ECO:0008006" key="3">
    <source>
        <dbReference type="Google" id="ProtNLM"/>
    </source>
</evidence>
<dbReference type="PANTHER" id="PTHR43162">
    <property type="match status" value="1"/>
</dbReference>
<reference evidence="1" key="1">
    <citation type="journal article" date="2014" name="Int. J. Syst. Evol. Microbiol.">
        <title>Complete genome sequence of Corynebacterium casei LMG S-19264T (=DSM 44701T), isolated from a smear-ripened cheese.</title>
        <authorList>
            <consortium name="US DOE Joint Genome Institute (JGI-PGF)"/>
            <person name="Walter F."/>
            <person name="Albersmeier A."/>
            <person name="Kalinowski J."/>
            <person name="Ruckert C."/>
        </authorList>
    </citation>
    <scope>NUCLEOTIDE SEQUENCE</scope>
    <source>
        <strain evidence="1">JCM 4346</strain>
    </source>
</reference>
<dbReference type="EMBL" id="BMSX01000015">
    <property type="protein sequence ID" value="GGR34451.1"/>
    <property type="molecule type" value="Genomic_DNA"/>
</dbReference>
<dbReference type="RefSeq" id="WP_189940943.1">
    <property type="nucleotide sequence ID" value="NZ_BMSX01000015.1"/>
</dbReference>
<reference evidence="1" key="2">
    <citation type="submission" date="2020-09" db="EMBL/GenBank/DDBJ databases">
        <authorList>
            <person name="Sun Q."/>
            <person name="Ohkuma M."/>
        </authorList>
    </citation>
    <scope>NUCLEOTIDE SEQUENCE</scope>
    <source>
        <strain evidence="1">JCM 4346</strain>
    </source>
</reference>
<dbReference type="Gene3D" id="3.40.50.720">
    <property type="entry name" value="NAD(P)-binding Rossmann-like Domain"/>
    <property type="match status" value="1"/>
</dbReference>
<organism evidence="1 2">
    <name type="scientific">Streptomyces aurantiogriseus</name>
    <dbReference type="NCBI Taxonomy" id="66870"/>
    <lineage>
        <taxon>Bacteria</taxon>
        <taxon>Bacillati</taxon>
        <taxon>Actinomycetota</taxon>
        <taxon>Actinomycetes</taxon>
        <taxon>Kitasatosporales</taxon>
        <taxon>Streptomycetaceae</taxon>
        <taxon>Streptomyces</taxon>
    </lineage>
</organism>
<name>A0A918CPU9_9ACTN</name>
<dbReference type="SUPFAM" id="SSF51735">
    <property type="entry name" value="NAD(P)-binding Rossmann-fold domains"/>
    <property type="match status" value="1"/>
</dbReference>
<proteinExistence type="predicted"/>
<dbReference type="Proteomes" id="UP000658320">
    <property type="component" value="Unassembled WGS sequence"/>
</dbReference>
<dbReference type="Gene3D" id="3.90.25.10">
    <property type="entry name" value="UDP-galactose 4-epimerase, domain 1"/>
    <property type="match status" value="1"/>
</dbReference>
<keyword evidence="2" id="KW-1185">Reference proteome</keyword>
<evidence type="ECO:0000313" key="1">
    <source>
        <dbReference type="EMBL" id="GGR34451.1"/>
    </source>
</evidence>